<dbReference type="Pfam" id="PF00578">
    <property type="entry name" value="AhpC-TSA"/>
    <property type="match status" value="1"/>
</dbReference>
<dbReference type="InterPro" id="IPR050553">
    <property type="entry name" value="Thioredoxin_ResA/DsbE_sf"/>
</dbReference>
<feature type="domain" description="Thioredoxin" evidence="2">
    <location>
        <begin position="220"/>
        <end position="356"/>
    </location>
</feature>
<dbReference type="PANTHER" id="PTHR42852">
    <property type="entry name" value="THIOL:DISULFIDE INTERCHANGE PROTEIN DSBE"/>
    <property type="match status" value="1"/>
</dbReference>
<dbReference type="InterPro" id="IPR013766">
    <property type="entry name" value="Thioredoxin_domain"/>
</dbReference>
<dbReference type="EMBL" id="JBHUIT010000002">
    <property type="protein sequence ID" value="MFD2255802.1"/>
    <property type="molecule type" value="Genomic_DNA"/>
</dbReference>
<dbReference type="Gene3D" id="3.40.30.10">
    <property type="entry name" value="Glutaredoxin"/>
    <property type="match status" value="1"/>
</dbReference>
<protein>
    <submittedName>
        <fullName evidence="3">Peroxiredoxin family protein</fullName>
        <ecNumber evidence="3">1.11.1.24</ecNumber>
    </submittedName>
</protein>
<dbReference type="PANTHER" id="PTHR42852:SF13">
    <property type="entry name" value="PROTEIN DIPZ"/>
    <property type="match status" value="1"/>
</dbReference>
<dbReference type="RefSeq" id="WP_386818476.1">
    <property type="nucleotide sequence ID" value="NZ_JBHUIT010000002.1"/>
</dbReference>
<feature type="chain" id="PRO_5047423353" evidence="1">
    <location>
        <begin position="20"/>
        <end position="356"/>
    </location>
</feature>
<dbReference type="InterPro" id="IPR036249">
    <property type="entry name" value="Thioredoxin-like_sf"/>
</dbReference>
<evidence type="ECO:0000313" key="3">
    <source>
        <dbReference type="EMBL" id="MFD2255802.1"/>
    </source>
</evidence>
<keyword evidence="1" id="KW-0732">Signal</keyword>
<reference evidence="4" key="1">
    <citation type="journal article" date="2019" name="Int. J. Syst. Evol. Microbiol.">
        <title>The Global Catalogue of Microorganisms (GCM) 10K type strain sequencing project: providing services to taxonomists for standard genome sequencing and annotation.</title>
        <authorList>
            <consortium name="The Broad Institute Genomics Platform"/>
            <consortium name="The Broad Institute Genome Sequencing Center for Infectious Disease"/>
            <person name="Wu L."/>
            <person name="Ma J."/>
        </authorList>
    </citation>
    <scope>NUCLEOTIDE SEQUENCE [LARGE SCALE GENOMIC DNA]</scope>
    <source>
        <strain evidence="4">CGMCC 4.7106</strain>
    </source>
</reference>
<dbReference type="InterPro" id="IPR000866">
    <property type="entry name" value="AhpC/TSA"/>
</dbReference>
<evidence type="ECO:0000259" key="2">
    <source>
        <dbReference type="PROSITE" id="PS51352"/>
    </source>
</evidence>
<dbReference type="SUPFAM" id="SSF52833">
    <property type="entry name" value="Thioredoxin-like"/>
    <property type="match status" value="1"/>
</dbReference>
<evidence type="ECO:0000313" key="4">
    <source>
        <dbReference type="Proteomes" id="UP001597375"/>
    </source>
</evidence>
<keyword evidence="4" id="KW-1185">Reference proteome</keyword>
<dbReference type="Proteomes" id="UP001597375">
    <property type="component" value="Unassembled WGS sequence"/>
</dbReference>
<keyword evidence="3" id="KW-0575">Peroxidase</keyword>
<sequence>MLKPLFALLALFALSPLHASPAEAERIQRSFELTADTWALKYKLATSEEEKQALLASQPDRSIAAAELWRNTVPSLKEEWSIPFAAYFLDLTDNLTITDANENVQQAFSAERQRVIDSFAQNHLNKPGIAPFCIALADTGNPQALSILEKIAAQNPDEATQGVAALGAAMIMKTLGDEPEVMKKRLGYLRKAIIQSSDQKVADRSIADIVSDELYVIRYLSKGRIAPDFTGTDVAGRTVKLSDSRGKITVLLFWDASTQDTDKIIQLTNRLVEKHADNPVKVLGITPESLARIRELQADGSIKWDNIIDPAETLSKNYKIAIRPAVFIINAEGKIEYTGLPGSFVDLTLDALLSGN</sequence>
<proteinExistence type="predicted"/>
<gene>
    <name evidence="3" type="ORF">ACFSSA_03855</name>
</gene>
<dbReference type="GO" id="GO:0140824">
    <property type="term" value="F:thioredoxin-dependent peroxiredoxin activity"/>
    <property type="evidence" value="ECO:0007669"/>
    <property type="project" value="UniProtKB-EC"/>
</dbReference>
<feature type="signal peptide" evidence="1">
    <location>
        <begin position="1"/>
        <end position="19"/>
    </location>
</feature>
<name>A0ABW5D405_9BACT</name>
<organism evidence="3 4">
    <name type="scientific">Luteolibacter algae</name>
    <dbReference type="NCBI Taxonomy" id="454151"/>
    <lineage>
        <taxon>Bacteria</taxon>
        <taxon>Pseudomonadati</taxon>
        <taxon>Verrucomicrobiota</taxon>
        <taxon>Verrucomicrobiia</taxon>
        <taxon>Verrucomicrobiales</taxon>
        <taxon>Verrucomicrobiaceae</taxon>
        <taxon>Luteolibacter</taxon>
    </lineage>
</organism>
<comment type="caution">
    <text evidence="3">The sequence shown here is derived from an EMBL/GenBank/DDBJ whole genome shotgun (WGS) entry which is preliminary data.</text>
</comment>
<accession>A0ABW5D405</accession>
<dbReference type="PROSITE" id="PS51352">
    <property type="entry name" value="THIOREDOXIN_2"/>
    <property type="match status" value="1"/>
</dbReference>
<evidence type="ECO:0000256" key="1">
    <source>
        <dbReference type="SAM" id="SignalP"/>
    </source>
</evidence>
<keyword evidence="3" id="KW-0560">Oxidoreductase</keyword>
<dbReference type="EC" id="1.11.1.24" evidence="3"/>